<gene>
    <name evidence="1" type="ORF">ACFQDI_20465</name>
</gene>
<dbReference type="InterPro" id="IPR036412">
    <property type="entry name" value="HAD-like_sf"/>
</dbReference>
<dbReference type="Proteomes" id="UP001596052">
    <property type="component" value="Unassembled WGS sequence"/>
</dbReference>
<dbReference type="RefSeq" id="WP_377170351.1">
    <property type="nucleotide sequence ID" value="NZ_JBHSMQ010000009.1"/>
</dbReference>
<organism evidence="1 2">
    <name type="scientific">Prosthecobacter fluviatilis</name>
    <dbReference type="NCBI Taxonomy" id="445931"/>
    <lineage>
        <taxon>Bacteria</taxon>
        <taxon>Pseudomonadati</taxon>
        <taxon>Verrucomicrobiota</taxon>
        <taxon>Verrucomicrobiia</taxon>
        <taxon>Verrucomicrobiales</taxon>
        <taxon>Verrucomicrobiaceae</taxon>
        <taxon>Prosthecobacter</taxon>
    </lineage>
</organism>
<accession>A0ABW0KV06</accession>
<dbReference type="InterPro" id="IPR023214">
    <property type="entry name" value="HAD_sf"/>
</dbReference>
<dbReference type="Gene3D" id="3.40.50.1000">
    <property type="entry name" value="HAD superfamily/HAD-like"/>
    <property type="match status" value="1"/>
</dbReference>
<sequence length="150" mass="17222">MEDLRLPKYPRKGWIGVDLDGTLARTTSGMHPHCIGPAVPAMLKRVRYWIKTGRKVKIFTARAGDPVSERFIHEWCAYYQLPRLEITNRKDHQMIALWDDRAVGVVRNAGVPLVPLPMGFWRLVRLRISQMLGGRELVQRECLRAGPEHG</sequence>
<evidence type="ECO:0000313" key="2">
    <source>
        <dbReference type="Proteomes" id="UP001596052"/>
    </source>
</evidence>
<reference evidence="2" key="1">
    <citation type="journal article" date="2019" name="Int. J. Syst. Evol. Microbiol.">
        <title>The Global Catalogue of Microorganisms (GCM) 10K type strain sequencing project: providing services to taxonomists for standard genome sequencing and annotation.</title>
        <authorList>
            <consortium name="The Broad Institute Genomics Platform"/>
            <consortium name="The Broad Institute Genome Sequencing Center for Infectious Disease"/>
            <person name="Wu L."/>
            <person name="Ma J."/>
        </authorList>
    </citation>
    <scope>NUCLEOTIDE SEQUENCE [LARGE SCALE GENOMIC DNA]</scope>
    <source>
        <strain evidence="2">CGMCC 4.1469</strain>
    </source>
</reference>
<proteinExistence type="predicted"/>
<keyword evidence="2" id="KW-1185">Reference proteome</keyword>
<dbReference type="EMBL" id="JBHSMQ010000009">
    <property type="protein sequence ID" value="MFC5457254.1"/>
    <property type="molecule type" value="Genomic_DNA"/>
</dbReference>
<evidence type="ECO:0008006" key="3">
    <source>
        <dbReference type="Google" id="ProtNLM"/>
    </source>
</evidence>
<protein>
    <recommendedName>
        <fullName evidence="3">Polynucleotide kinase</fullName>
    </recommendedName>
</protein>
<dbReference type="SUPFAM" id="SSF56784">
    <property type="entry name" value="HAD-like"/>
    <property type="match status" value="1"/>
</dbReference>
<name>A0ABW0KV06_9BACT</name>
<evidence type="ECO:0000313" key="1">
    <source>
        <dbReference type="EMBL" id="MFC5457254.1"/>
    </source>
</evidence>
<comment type="caution">
    <text evidence="1">The sequence shown here is derived from an EMBL/GenBank/DDBJ whole genome shotgun (WGS) entry which is preliminary data.</text>
</comment>